<dbReference type="PROSITE" id="PS51186">
    <property type="entry name" value="GNAT"/>
    <property type="match status" value="1"/>
</dbReference>
<dbReference type="Pfam" id="PF13673">
    <property type="entry name" value="Acetyltransf_10"/>
    <property type="match status" value="1"/>
</dbReference>
<proteinExistence type="predicted"/>
<gene>
    <name evidence="2" type="ORF">GJQ55_06030</name>
</gene>
<name>A0A9X7V1T9_9GAMM</name>
<sequence length="346" mass="39697">MRIWPTTATINQNSCRPWLAVNRCATYWYNCGNATCCTARRLNLQIELANWTVHKDALRAVRRRVFIDEQGVPEALEWDSDDASAVHFLARDGKRPAGCLRLLSNGTLGRMAVMPEYRGQHIGSQLLRSAEQHYLNEMRGRSLRANVQTQAYYFYWQNGYSPEPDFNVDAGITHIRMSKVLGRTLSPSEQFIPGKDSQRYVLNSPCAANGLLQIATQFSVAGLAVHCADLQLPVWRDRDTYTRLTAWLRASRRRTMQILIPSEYAGIADHPLLQWQQRLSSRVQIQVHSSVNQNLIVLKPHGYIDIQRDQTIACFTDRARAAKELELFKELLRSSQMLREGRRLRL</sequence>
<organism evidence="2 3">
    <name type="scientific">Venatoribacter cucullus</name>
    <dbReference type="NCBI Taxonomy" id="2661630"/>
    <lineage>
        <taxon>Bacteria</taxon>
        <taxon>Pseudomonadati</taxon>
        <taxon>Pseudomonadota</taxon>
        <taxon>Gammaproteobacteria</taxon>
        <taxon>Oceanospirillales</taxon>
        <taxon>Oceanospirillaceae</taxon>
        <taxon>Venatoribacter</taxon>
    </lineage>
</organism>
<evidence type="ECO:0000313" key="3">
    <source>
        <dbReference type="Proteomes" id="UP000596074"/>
    </source>
</evidence>
<dbReference type="KEGG" id="vcw:GJQ55_06030"/>
<dbReference type="Gene3D" id="3.40.630.30">
    <property type="match status" value="1"/>
</dbReference>
<dbReference type="GO" id="GO:0016747">
    <property type="term" value="F:acyltransferase activity, transferring groups other than amino-acyl groups"/>
    <property type="evidence" value="ECO:0007669"/>
    <property type="project" value="InterPro"/>
</dbReference>
<dbReference type="Proteomes" id="UP000596074">
    <property type="component" value="Chromosome"/>
</dbReference>
<dbReference type="EMBL" id="CP046056">
    <property type="protein sequence ID" value="QQD24064.1"/>
    <property type="molecule type" value="Genomic_DNA"/>
</dbReference>
<evidence type="ECO:0000313" key="2">
    <source>
        <dbReference type="EMBL" id="QQD24064.1"/>
    </source>
</evidence>
<dbReference type="InterPro" id="IPR016181">
    <property type="entry name" value="Acyl_CoA_acyltransferase"/>
</dbReference>
<dbReference type="InterPro" id="IPR000182">
    <property type="entry name" value="GNAT_dom"/>
</dbReference>
<feature type="domain" description="N-acetyltransferase" evidence="1">
    <location>
        <begin position="46"/>
        <end position="182"/>
    </location>
</feature>
<dbReference type="CDD" id="cd04301">
    <property type="entry name" value="NAT_SF"/>
    <property type="match status" value="1"/>
</dbReference>
<reference evidence="2 3" key="1">
    <citation type="submission" date="2019-11" db="EMBL/GenBank/DDBJ databases">
        <title>Venatorbacter sp. nov. a predator of Campylobacter and other Gram-negative bacteria.</title>
        <authorList>
            <person name="Saeedi A."/>
            <person name="Cummings N.J."/>
            <person name="Connerton I.F."/>
            <person name="Connerton P.L."/>
        </authorList>
    </citation>
    <scope>NUCLEOTIDE SEQUENCE [LARGE SCALE GENOMIC DNA]</scope>
    <source>
        <strain evidence="2">XL5</strain>
    </source>
</reference>
<accession>A0A9X7V1T9</accession>
<dbReference type="AlphaFoldDB" id="A0A9X7V1T9"/>
<protein>
    <submittedName>
        <fullName evidence="2">GNAT family N-acetyltransferase</fullName>
    </submittedName>
</protein>
<dbReference type="SUPFAM" id="SSF55729">
    <property type="entry name" value="Acyl-CoA N-acyltransferases (Nat)"/>
    <property type="match status" value="1"/>
</dbReference>
<keyword evidence="3" id="KW-1185">Reference proteome</keyword>
<evidence type="ECO:0000259" key="1">
    <source>
        <dbReference type="PROSITE" id="PS51186"/>
    </source>
</evidence>